<name>A0A1X6NLE2_PORUM</name>
<keyword evidence="4" id="KW-1185">Reference proteome</keyword>
<evidence type="ECO:0008006" key="5">
    <source>
        <dbReference type="Google" id="ProtNLM"/>
    </source>
</evidence>
<dbReference type="InterPro" id="IPR002347">
    <property type="entry name" value="SDR_fam"/>
</dbReference>
<dbReference type="PANTHER" id="PTHR43669">
    <property type="entry name" value="5-KETO-D-GLUCONATE 5-REDUCTASE"/>
    <property type="match status" value="1"/>
</dbReference>
<evidence type="ECO:0000313" key="4">
    <source>
        <dbReference type="Proteomes" id="UP000218209"/>
    </source>
</evidence>
<reference evidence="3 4" key="1">
    <citation type="submission" date="2017-03" db="EMBL/GenBank/DDBJ databases">
        <title>WGS assembly of Porphyra umbilicalis.</title>
        <authorList>
            <person name="Brawley S.H."/>
            <person name="Blouin N.A."/>
            <person name="Ficko-Blean E."/>
            <person name="Wheeler G.L."/>
            <person name="Lohr M."/>
            <person name="Goodson H.V."/>
            <person name="Jenkins J.W."/>
            <person name="Blaby-Haas C.E."/>
            <person name="Helliwell K.E."/>
            <person name="Chan C."/>
            <person name="Marriage T."/>
            <person name="Bhattacharya D."/>
            <person name="Klein A.S."/>
            <person name="Badis Y."/>
            <person name="Brodie J."/>
            <person name="Cao Y."/>
            <person name="Collen J."/>
            <person name="Dittami S.M."/>
            <person name="Gachon C.M."/>
            <person name="Green B.R."/>
            <person name="Karpowicz S."/>
            <person name="Kim J.W."/>
            <person name="Kudahl U."/>
            <person name="Lin S."/>
            <person name="Michel G."/>
            <person name="Mittag M."/>
            <person name="Olson B.J."/>
            <person name="Pangilinan J."/>
            <person name="Peng Y."/>
            <person name="Qiu H."/>
            <person name="Shu S."/>
            <person name="Singer J.T."/>
            <person name="Smith A.G."/>
            <person name="Sprecher B.N."/>
            <person name="Wagner V."/>
            <person name="Wang W."/>
            <person name="Wang Z.-Y."/>
            <person name="Yan J."/>
            <person name="Yarish C."/>
            <person name="Zoeuner-Riek S."/>
            <person name="Zhuang Y."/>
            <person name="Zou Y."/>
            <person name="Lindquist E.A."/>
            <person name="Grimwood J."/>
            <person name="Barry K."/>
            <person name="Rokhsar D.S."/>
            <person name="Schmutz J."/>
            <person name="Stiller J.W."/>
            <person name="Grossman A.R."/>
            <person name="Prochnik S.E."/>
        </authorList>
    </citation>
    <scope>NUCLEOTIDE SEQUENCE [LARGE SCALE GENOMIC DNA]</scope>
    <source>
        <strain evidence="3">4086291</strain>
    </source>
</reference>
<dbReference type="GO" id="GO:0016491">
    <property type="term" value="F:oxidoreductase activity"/>
    <property type="evidence" value="ECO:0007669"/>
    <property type="project" value="UniProtKB-KW"/>
</dbReference>
<accession>A0A1X6NLE2</accession>
<dbReference type="InterPro" id="IPR036291">
    <property type="entry name" value="NAD(P)-bd_dom_sf"/>
</dbReference>
<comment type="similarity">
    <text evidence="1">Belongs to the short-chain dehydrogenases/reductases (SDR) family.</text>
</comment>
<dbReference type="Gene3D" id="3.40.50.720">
    <property type="entry name" value="NAD(P)-binding Rossmann-like Domain"/>
    <property type="match status" value="1"/>
</dbReference>
<evidence type="ECO:0000256" key="2">
    <source>
        <dbReference type="ARBA" id="ARBA00023002"/>
    </source>
</evidence>
<dbReference type="AlphaFoldDB" id="A0A1X6NLE2"/>
<gene>
    <name evidence="3" type="ORF">BU14_1489s0002</name>
</gene>
<dbReference type="CDD" id="cd05233">
    <property type="entry name" value="SDR_c"/>
    <property type="match status" value="1"/>
</dbReference>
<evidence type="ECO:0000313" key="3">
    <source>
        <dbReference type="EMBL" id="OSX69461.1"/>
    </source>
</evidence>
<dbReference type="Proteomes" id="UP000218209">
    <property type="component" value="Unassembled WGS sequence"/>
</dbReference>
<organism evidence="3 4">
    <name type="scientific">Porphyra umbilicalis</name>
    <name type="common">Purple laver</name>
    <name type="synonym">Red alga</name>
    <dbReference type="NCBI Taxonomy" id="2786"/>
    <lineage>
        <taxon>Eukaryota</taxon>
        <taxon>Rhodophyta</taxon>
        <taxon>Bangiophyceae</taxon>
        <taxon>Bangiales</taxon>
        <taxon>Bangiaceae</taxon>
        <taxon>Porphyra</taxon>
    </lineage>
</organism>
<dbReference type="OrthoDB" id="2735536at2759"/>
<dbReference type="SUPFAM" id="SSF51735">
    <property type="entry name" value="NAD(P)-binding Rossmann-fold domains"/>
    <property type="match status" value="1"/>
</dbReference>
<protein>
    <recommendedName>
        <fullName evidence="5">Short-chain dehydrogenase/reductase SDR</fullName>
    </recommendedName>
</protein>
<sequence>MAGPGTAVVFGASGNVGRAAALGLLTGGYHVLAVARRSGGLHKLHALVDASASAAADRLVPVEADVATPAGRDALLAAIDAQPPLTAVVSSFGPWVVTPPMSRTDPETYARLWASNVHPHFHAWRALAPRLATAAGGTYTVVTGAAGDAPGKAGLVGVAASALFALTQWAMEEAKGWGAAGAAVTELRIALRVEDDGVVDAGDATEGDDLKRASTFAAVFPALAAAKKAGETVRMDGAAFTKMVG</sequence>
<keyword evidence="2" id="KW-0560">Oxidoreductase</keyword>
<dbReference type="PANTHER" id="PTHR43669:SF12">
    <property type="entry name" value="BLR5618 PROTEIN"/>
    <property type="match status" value="1"/>
</dbReference>
<dbReference type="Pfam" id="PF00106">
    <property type="entry name" value="adh_short"/>
    <property type="match status" value="1"/>
</dbReference>
<proteinExistence type="inferred from homology"/>
<evidence type="ECO:0000256" key="1">
    <source>
        <dbReference type="ARBA" id="ARBA00006484"/>
    </source>
</evidence>
<dbReference type="EMBL" id="KV919540">
    <property type="protein sequence ID" value="OSX69461.1"/>
    <property type="molecule type" value="Genomic_DNA"/>
</dbReference>